<proteinExistence type="predicted"/>
<comment type="caution">
    <text evidence="1">The sequence shown here is derived from an EMBL/GenBank/DDBJ whole genome shotgun (WGS) entry which is preliminary data.</text>
</comment>
<name>A0ACB8VJ42_9TELE</name>
<dbReference type="Proteomes" id="UP000831701">
    <property type="component" value="Chromosome 21"/>
</dbReference>
<accession>A0ACB8VJ42</accession>
<reference evidence="1" key="1">
    <citation type="submission" date="2022-04" db="EMBL/GenBank/DDBJ databases">
        <title>Jade perch genome.</title>
        <authorList>
            <person name="Chao B."/>
        </authorList>
    </citation>
    <scope>NUCLEOTIDE SEQUENCE</scope>
    <source>
        <strain evidence="1">CB-2022</strain>
    </source>
</reference>
<sequence length="1227" mass="135052">MTTEPGEPEEAQPQEAESFPEAAAHSTPKQEGGPSQIQAQNSLAEDSTSHLSLSSRIARSPARNPLSFRTMQAKVTLLDGSLFTCTVEKRARGLQLFEKVCEHINLLERDYFALSFKDADNNKNWLDPAKEMKKQVRGVPWNFSFNVKFYPPDPAQLSEDITRYFLCLQLRQDITSGRLPCSFATHTVLGSYTIQSELGDYDPDECGSDYASELCFAPNQTKEMEEKIVELHKTYRGMTPAEAEMHFLENVKKLSMYGVDLHHARQRHILHHDSQHWCLPGLCAQPSPVLPVQHCVATHNSNTIIRSADDRSRHQPDPSSERSEVGEGSVESEGDGIIQLTYWACRQTEVGPDSEGVAIMLGVCSSGLLVYRDRLRINRFSWPKILKISYKRNNFYIKIRPGEFDQFESTIGFKLLNHRAAKRLWKVCVEHHSFFRLLSPEETPKKLLSLGSKFRYSGRTQIQTRRASAQISRPAPHFPRCISKRNMLSRSLDGGLYGASKAIAVSDLITTVTPERRTEERTAEQVEEVLVVQEVQEKAKVDKEEVQQEEDEIGATEISQQSPPTPQKLDTKTELTDTAVDGDLTATESDQDEDLKTQETLGSPEEEQKPQSTISALRRSFLEGGGGGGGMTEWEKRLASSPLRRVDDSPMIEPLEPDEEGGFMTNQAPPQPIREKSYTVGQSYDTASGRVVTMMASDDSPDVTMTTTSLDMGRQVRIIPLSTVDDVITGGPMITICEVKTPTSPSEPPSGVCDKITDVTIGVDIRGGGAKGLLQGGEIYWSSPLPPVLSPNLSPTPSLGHLSGRTSPSTARVPKPAFDEMSPELTALLKSAREQKTFREHNLLKTSEKVENVFLMTEPCNQDQPMADQPQVATGNLVGPPPINPPPPPPGACIKHADDVTEELASDDDSYNANVANQANSSTDKHEVSDDDVTDDEPCSQPTDDDASDASEDAISVLAQAAVEEAMDAAVRQTQSPDANNANQDRINANFAVSHREQALTSMVANNSPSTRPHSVLGSRPLESLSQCYHNDEDSDDSKEDDKGWRFAENSPPPSLPHTTTGHSPCTTNQMQPSDYTDDGNDEPELMKEVTPETEKCLVNPARVTPVQVKPAPVKSEIPVMRKTLTYEAPGSQVDSDPPAGLLLSSQTFTAETSNTTTTTHITKTVKGGISETRIEKRIVISGDTEIDHDQALAAALSEARRQHPELSVTRVVVHKETEVSPDHVID</sequence>
<dbReference type="EMBL" id="CM041551">
    <property type="protein sequence ID" value="KAI3355608.1"/>
    <property type="molecule type" value="Genomic_DNA"/>
</dbReference>
<organism evidence="1 2">
    <name type="scientific">Scortum barcoo</name>
    <name type="common">barcoo grunter</name>
    <dbReference type="NCBI Taxonomy" id="214431"/>
    <lineage>
        <taxon>Eukaryota</taxon>
        <taxon>Metazoa</taxon>
        <taxon>Chordata</taxon>
        <taxon>Craniata</taxon>
        <taxon>Vertebrata</taxon>
        <taxon>Euteleostomi</taxon>
        <taxon>Actinopterygii</taxon>
        <taxon>Neopterygii</taxon>
        <taxon>Teleostei</taxon>
        <taxon>Neoteleostei</taxon>
        <taxon>Acanthomorphata</taxon>
        <taxon>Eupercaria</taxon>
        <taxon>Centrarchiformes</taxon>
        <taxon>Terapontoidei</taxon>
        <taxon>Terapontidae</taxon>
        <taxon>Scortum</taxon>
    </lineage>
</organism>
<evidence type="ECO:0000313" key="2">
    <source>
        <dbReference type="Proteomes" id="UP000831701"/>
    </source>
</evidence>
<keyword evidence="2" id="KW-1185">Reference proteome</keyword>
<gene>
    <name evidence="1" type="ORF">L3Q82_018447</name>
</gene>
<evidence type="ECO:0000313" key="1">
    <source>
        <dbReference type="EMBL" id="KAI3355608.1"/>
    </source>
</evidence>
<protein>
    <submittedName>
        <fullName evidence="1">Uncharacterized protein</fullName>
    </submittedName>
</protein>